<keyword evidence="2" id="KW-0539">Nucleus</keyword>
<organism evidence="5 6">
    <name type="scientific">Thecamonas trahens ATCC 50062</name>
    <dbReference type="NCBI Taxonomy" id="461836"/>
    <lineage>
        <taxon>Eukaryota</taxon>
        <taxon>Apusozoa</taxon>
        <taxon>Apusomonadida</taxon>
        <taxon>Apusomonadidae</taxon>
        <taxon>Thecamonas</taxon>
    </lineage>
</organism>
<evidence type="ECO:0000259" key="4">
    <source>
        <dbReference type="Pfam" id="PF10187"/>
    </source>
</evidence>
<comment type="subcellular location">
    <subcellularLocation>
        <location evidence="1">Nucleus</location>
    </subcellularLocation>
</comment>
<feature type="compositionally biased region" description="Pro residues" evidence="3">
    <location>
        <begin position="182"/>
        <end position="193"/>
    </location>
</feature>
<evidence type="ECO:0000313" key="5">
    <source>
        <dbReference type="EMBL" id="KNC51596.1"/>
    </source>
</evidence>
<evidence type="ECO:0000256" key="2">
    <source>
        <dbReference type="ARBA" id="ARBA00023242"/>
    </source>
</evidence>
<gene>
    <name evidence="5" type="ORF">AMSG_07504</name>
</gene>
<dbReference type="InterPro" id="IPR019331">
    <property type="entry name" value="FAM192A/Fyv6_N"/>
</dbReference>
<keyword evidence="6" id="KW-1185">Reference proteome</keyword>
<dbReference type="PANTHER" id="PTHR13495:SF0">
    <property type="entry name" value="PSME3-INTERACTING PROTEIN"/>
    <property type="match status" value="1"/>
</dbReference>
<evidence type="ECO:0000256" key="1">
    <source>
        <dbReference type="ARBA" id="ARBA00004123"/>
    </source>
</evidence>
<dbReference type="EMBL" id="GL349468">
    <property type="protein sequence ID" value="KNC51596.1"/>
    <property type="molecule type" value="Genomic_DNA"/>
</dbReference>
<reference evidence="5 6" key="1">
    <citation type="submission" date="2010-05" db="EMBL/GenBank/DDBJ databases">
        <title>The Genome Sequence of Thecamonas trahens ATCC 50062.</title>
        <authorList>
            <consortium name="The Broad Institute Genome Sequencing Platform"/>
            <person name="Russ C."/>
            <person name="Cuomo C."/>
            <person name="Shea T."/>
            <person name="Young S.K."/>
            <person name="Zeng Q."/>
            <person name="Koehrsen M."/>
            <person name="Haas B."/>
            <person name="Borodovsky M."/>
            <person name="Guigo R."/>
            <person name="Alvarado L."/>
            <person name="Berlin A."/>
            <person name="Bochicchio J."/>
            <person name="Borenstein D."/>
            <person name="Chapman S."/>
            <person name="Chen Z."/>
            <person name="Freedman E."/>
            <person name="Gellesch M."/>
            <person name="Goldberg J."/>
            <person name="Griggs A."/>
            <person name="Gujja S."/>
            <person name="Heilman E."/>
            <person name="Heiman D."/>
            <person name="Hepburn T."/>
            <person name="Howarth C."/>
            <person name="Jen D."/>
            <person name="Larson L."/>
            <person name="Mehta T."/>
            <person name="Park D."/>
            <person name="Pearson M."/>
            <person name="Roberts A."/>
            <person name="Saif S."/>
            <person name="Shenoy N."/>
            <person name="Sisk P."/>
            <person name="Stolte C."/>
            <person name="Sykes S."/>
            <person name="Thomson T."/>
            <person name="Walk T."/>
            <person name="White J."/>
            <person name="Yandava C."/>
            <person name="Burger G."/>
            <person name="Gray M.W."/>
            <person name="Holland P.W.H."/>
            <person name="King N."/>
            <person name="Lang F.B.F."/>
            <person name="Roger A.J."/>
            <person name="Ruiz-Trillo I."/>
            <person name="Lander E."/>
            <person name="Nusbaum C."/>
        </authorList>
    </citation>
    <scope>NUCLEOTIDE SEQUENCE [LARGE SCALE GENOMIC DNA]</scope>
    <source>
        <strain evidence="5 6">ATCC 50062</strain>
    </source>
</reference>
<evidence type="ECO:0000256" key="3">
    <source>
        <dbReference type="SAM" id="MobiDB-lite"/>
    </source>
</evidence>
<name>A0A0L0DHM1_THETB</name>
<accession>A0A0L0DHM1</accession>
<dbReference type="PANTHER" id="PTHR13495">
    <property type="entry name" value="NEFA-INTERACTING NUCLEAR PROTEIN NIP30"/>
    <property type="match status" value="1"/>
</dbReference>
<feature type="compositionally biased region" description="Acidic residues" evidence="3">
    <location>
        <begin position="211"/>
        <end position="223"/>
    </location>
</feature>
<feature type="compositionally biased region" description="Acidic residues" evidence="3">
    <location>
        <begin position="106"/>
        <end position="116"/>
    </location>
</feature>
<evidence type="ECO:0000313" key="6">
    <source>
        <dbReference type="Proteomes" id="UP000054408"/>
    </source>
</evidence>
<feature type="region of interest" description="Disordered" evidence="3">
    <location>
        <begin position="15"/>
        <end position="62"/>
    </location>
</feature>
<feature type="domain" description="FAM192A/Fyv6 N-terminal" evidence="4">
    <location>
        <begin position="14"/>
        <end position="94"/>
    </location>
</feature>
<feature type="compositionally biased region" description="Polar residues" evidence="3">
    <location>
        <begin position="28"/>
        <end position="40"/>
    </location>
</feature>
<feature type="compositionally biased region" description="Low complexity" evidence="3">
    <location>
        <begin position="126"/>
        <end position="160"/>
    </location>
</feature>
<dbReference type="GO" id="GO:0005634">
    <property type="term" value="C:nucleus"/>
    <property type="evidence" value="ECO:0007669"/>
    <property type="project" value="UniProtKB-SubCell"/>
</dbReference>
<dbReference type="Proteomes" id="UP000054408">
    <property type="component" value="Unassembled WGS sequence"/>
</dbReference>
<sequence length="223" mass="23417">MASLRFVSEAELREEEAAGKKPVAASGPRQSLYAQLQAQQEAKDAEWAEKHGPSTDIPQYDDDDIAWWNETVRLRSAAERQRADDEADAVARFKAAQKDQVIVALADDDDDGNNDDDGSKGKSEAGEAATSSSASLPLSGNAAASTVPAASPAAPLGLAPRFQLRVKRKRDADKAELDPAPAALPPPSSQPPPKRARPNPSLSALIGFGSDDSDSDSDSDAAA</sequence>
<dbReference type="InterPro" id="IPR039845">
    <property type="entry name" value="FAM192A"/>
</dbReference>
<dbReference type="GeneID" id="25566408"/>
<feature type="region of interest" description="Disordered" evidence="3">
    <location>
        <begin position="103"/>
        <end position="223"/>
    </location>
</feature>
<dbReference type="AlphaFoldDB" id="A0A0L0DHM1"/>
<dbReference type="OMA" id="DIAWWNE"/>
<dbReference type="Pfam" id="PF10187">
    <property type="entry name" value="FAM192A_Fyv6_N"/>
    <property type="match status" value="1"/>
</dbReference>
<dbReference type="RefSeq" id="XP_013755994.1">
    <property type="nucleotide sequence ID" value="XM_013900540.1"/>
</dbReference>
<feature type="compositionally biased region" description="Basic and acidic residues" evidence="3">
    <location>
        <begin position="41"/>
        <end position="53"/>
    </location>
</feature>
<proteinExistence type="predicted"/>
<protein>
    <recommendedName>
        <fullName evidence="4">FAM192A/Fyv6 N-terminal domain-containing protein</fullName>
    </recommendedName>
</protein>